<dbReference type="GO" id="GO:0046491">
    <property type="term" value="P:L-methylmalonyl-CoA metabolic process"/>
    <property type="evidence" value="ECO:0007669"/>
    <property type="project" value="TreeGrafter"/>
</dbReference>
<name>A0A6P2C8R6_9ACTN</name>
<accession>A0A6P2C8R6</accession>
<dbReference type="InterPro" id="IPR029068">
    <property type="entry name" value="Glyas_Bleomycin-R_OHBP_Dase"/>
</dbReference>
<sequence length="132" mass="13939">MATVSVRYIVYDVDAAIAFYTKHLGFTEVMHPAPAFAMLSRGDLRLVLSAPGGGPGGGQAMADGTMPAPGGWNRFSIEVTDLETLVGKLHESGVRFRNDIVNGTGGRQIIAEDPSGNPVELFEPVLPEAKLG</sequence>
<dbReference type="RefSeq" id="WP_145851489.1">
    <property type="nucleotide sequence ID" value="NZ_RPFW01000001.1"/>
</dbReference>
<reference evidence="3 4" key="1">
    <citation type="submission" date="2018-11" db="EMBL/GenBank/DDBJ databases">
        <title>Trebonia kvetii gen.nov., sp.nov., a novel acidophilic actinobacterium, and proposal of the new actinobacterial family Treboniaceae fam. nov.</title>
        <authorList>
            <person name="Rapoport D."/>
            <person name="Sagova-Mareckova M."/>
            <person name="Sedlacek I."/>
            <person name="Provaznik J."/>
            <person name="Kralova S."/>
            <person name="Pavlinic D."/>
            <person name="Benes V."/>
            <person name="Kopecky J."/>
        </authorList>
    </citation>
    <scope>NUCLEOTIDE SEQUENCE [LARGE SCALE GENOMIC DNA]</scope>
    <source>
        <strain evidence="3 4">15Tr583</strain>
    </source>
</reference>
<feature type="domain" description="VOC" evidence="2">
    <location>
        <begin position="2"/>
        <end position="124"/>
    </location>
</feature>
<dbReference type="PANTHER" id="PTHR43048:SF3">
    <property type="entry name" value="METHYLMALONYL-COA EPIMERASE, MITOCHONDRIAL"/>
    <property type="match status" value="1"/>
</dbReference>
<comment type="caution">
    <text evidence="3">The sequence shown here is derived from an EMBL/GenBank/DDBJ whole genome shotgun (WGS) entry which is preliminary data.</text>
</comment>
<dbReference type="Pfam" id="PF00903">
    <property type="entry name" value="Glyoxalase"/>
    <property type="match status" value="1"/>
</dbReference>
<dbReference type="PANTHER" id="PTHR43048">
    <property type="entry name" value="METHYLMALONYL-COA EPIMERASE"/>
    <property type="match status" value="1"/>
</dbReference>
<keyword evidence="1" id="KW-0479">Metal-binding</keyword>
<proteinExistence type="predicted"/>
<protein>
    <submittedName>
        <fullName evidence="3">VOC family protein</fullName>
    </submittedName>
</protein>
<dbReference type="Proteomes" id="UP000460272">
    <property type="component" value="Unassembled WGS sequence"/>
</dbReference>
<gene>
    <name evidence="3" type="ORF">EAS64_05050</name>
</gene>
<dbReference type="InterPro" id="IPR037523">
    <property type="entry name" value="VOC_core"/>
</dbReference>
<evidence type="ECO:0000259" key="2">
    <source>
        <dbReference type="PROSITE" id="PS51819"/>
    </source>
</evidence>
<evidence type="ECO:0000313" key="3">
    <source>
        <dbReference type="EMBL" id="TVZ06736.1"/>
    </source>
</evidence>
<dbReference type="PROSITE" id="PS51819">
    <property type="entry name" value="VOC"/>
    <property type="match status" value="1"/>
</dbReference>
<keyword evidence="4" id="KW-1185">Reference proteome</keyword>
<dbReference type="GO" id="GO:0046872">
    <property type="term" value="F:metal ion binding"/>
    <property type="evidence" value="ECO:0007669"/>
    <property type="project" value="UniProtKB-KW"/>
</dbReference>
<dbReference type="GO" id="GO:0004493">
    <property type="term" value="F:methylmalonyl-CoA epimerase activity"/>
    <property type="evidence" value="ECO:0007669"/>
    <property type="project" value="TreeGrafter"/>
</dbReference>
<evidence type="ECO:0000313" key="4">
    <source>
        <dbReference type="Proteomes" id="UP000460272"/>
    </source>
</evidence>
<dbReference type="OrthoDB" id="9798201at2"/>
<dbReference type="Gene3D" id="3.10.180.10">
    <property type="entry name" value="2,3-Dihydroxybiphenyl 1,2-Dioxygenase, domain 1"/>
    <property type="match status" value="1"/>
</dbReference>
<dbReference type="InterPro" id="IPR051785">
    <property type="entry name" value="MMCE/EMCE_epimerase"/>
</dbReference>
<dbReference type="AlphaFoldDB" id="A0A6P2C8R6"/>
<dbReference type="SUPFAM" id="SSF54593">
    <property type="entry name" value="Glyoxalase/Bleomycin resistance protein/Dihydroxybiphenyl dioxygenase"/>
    <property type="match status" value="1"/>
</dbReference>
<dbReference type="EMBL" id="RPFW01000001">
    <property type="protein sequence ID" value="TVZ06736.1"/>
    <property type="molecule type" value="Genomic_DNA"/>
</dbReference>
<organism evidence="3 4">
    <name type="scientific">Trebonia kvetii</name>
    <dbReference type="NCBI Taxonomy" id="2480626"/>
    <lineage>
        <taxon>Bacteria</taxon>
        <taxon>Bacillati</taxon>
        <taxon>Actinomycetota</taxon>
        <taxon>Actinomycetes</taxon>
        <taxon>Streptosporangiales</taxon>
        <taxon>Treboniaceae</taxon>
        <taxon>Trebonia</taxon>
    </lineage>
</organism>
<dbReference type="InterPro" id="IPR004360">
    <property type="entry name" value="Glyas_Fos-R_dOase_dom"/>
</dbReference>
<dbReference type="CDD" id="cd06587">
    <property type="entry name" value="VOC"/>
    <property type="match status" value="1"/>
</dbReference>
<evidence type="ECO:0000256" key="1">
    <source>
        <dbReference type="ARBA" id="ARBA00022723"/>
    </source>
</evidence>